<dbReference type="Proteomes" id="UP000016630">
    <property type="component" value="Unassembled WGS sequence"/>
</dbReference>
<evidence type="ECO:0000313" key="1">
    <source>
        <dbReference type="EMBL" id="ERJ64906.1"/>
    </source>
</evidence>
<accession>A0A0E2LPP0</accession>
<dbReference type="HOGENOM" id="CLU_044021_0_0_10"/>
<comment type="caution">
    <text evidence="1">The sequence shown here is derived from an EMBL/GenBank/DDBJ whole genome shotgun (WGS) entry which is preliminary data.</text>
</comment>
<reference evidence="1 2" key="1">
    <citation type="submission" date="2013-06" db="EMBL/GenBank/DDBJ databases">
        <authorList>
            <person name="Weinstock G."/>
            <person name="Sodergren E."/>
            <person name="Lobos E.A."/>
            <person name="Fulton L."/>
            <person name="Fulton R."/>
            <person name="Courtney L."/>
            <person name="Fronick C."/>
            <person name="O'Laughlin M."/>
            <person name="Godfrey J."/>
            <person name="Wilson R.M."/>
            <person name="Miner T."/>
            <person name="Farmer C."/>
            <person name="Delehaunty K."/>
            <person name="Cordes M."/>
            <person name="Minx P."/>
            <person name="Tomlinson C."/>
            <person name="Chen J."/>
            <person name="Wollam A."/>
            <person name="Pepin K.H."/>
            <person name="Bhonagiri V."/>
            <person name="Zhang X."/>
            <person name="Warren W."/>
            <person name="Mitreva M."/>
            <person name="Mardis E.R."/>
            <person name="Wilson R.K."/>
        </authorList>
    </citation>
    <scope>NUCLEOTIDE SEQUENCE [LARGE SCALE GENOMIC DNA]</scope>
    <source>
        <strain evidence="1 2">F0570</strain>
    </source>
</reference>
<organism evidence="1 2">
    <name type="scientific">Porphyromonas gingivalis F0570</name>
    <dbReference type="NCBI Taxonomy" id="1227271"/>
    <lineage>
        <taxon>Bacteria</taxon>
        <taxon>Pseudomonadati</taxon>
        <taxon>Bacteroidota</taxon>
        <taxon>Bacteroidia</taxon>
        <taxon>Bacteroidales</taxon>
        <taxon>Porphyromonadaceae</taxon>
        <taxon>Porphyromonas</taxon>
    </lineage>
</organism>
<proteinExistence type="predicted"/>
<name>A0A0E2LPP0_PORGN</name>
<feature type="non-terminal residue" evidence="1">
    <location>
        <position position="333"/>
    </location>
</feature>
<evidence type="ECO:0000313" key="2">
    <source>
        <dbReference type="Proteomes" id="UP000016630"/>
    </source>
</evidence>
<dbReference type="EMBL" id="AWUW01000120">
    <property type="protein sequence ID" value="ERJ64906.1"/>
    <property type="molecule type" value="Genomic_DNA"/>
</dbReference>
<dbReference type="AlphaFoldDB" id="A0A0E2LPP0"/>
<gene>
    <name evidence="1" type="ORF">HMPREF1555_01667</name>
</gene>
<protein>
    <submittedName>
        <fullName evidence="1">Uncharacterized protein</fullName>
    </submittedName>
</protein>
<feature type="non-terminal residue" evidence="1">
    <location>
        <position position="1"/>
    </location>
</feature>
<sequence>NQNVGGTVEFYNQGYDCADCGMYRRSWQYFGIPVNESDFPYEHVAGNETVNQWVEPFNGDKWRPAPYAPDTKLQKFKGYQITNDVQAQPTGVYSFKGTLCVCDAFLNLTRTSGVNYSGANLIGNSYTGAIDIKQGIVFPPEVEQTVYLFNTGTRDQWRKLNGSTVSGYRAGQYLSVPKNTAGQDNLPDRIPSMHSFLVKMQNGASCTLQILYDKLLKNTTVNNGNGTHLAWRSGNSGSANMPSLVMDVLGNESADRLWIFTDVGLSFGFDNGWDGRKLTEKGLSQLYAMSDIGNDKFQVAGVPELNNLLIGFDADKDGQYTLEFALSDHFAKG</sequence>